<reference evidence="2" key="1">
    <citation type="submission" date="2016-07" db="EMBL/GenBank/DDBJ databases">
        <authorList>
            <person name="See-Too W.S."/>
        </authorList>
    </citation>
    <scope>NUCLEOTIDE SEQUENCE [LARGE SCALE GENOMIC DNA]</scope>
    <source>
        <strain evidence="2">DSM 24743</strain>
    </source>
</reference>
<proteinExistence type="predicted"/>
<dbReference type="KEGG" id="phc:BBI08_01175"/>
<dbReference type="RefSeq" id="WP_008496087.1">
    <property type="nucleotide sequence ID" value="NZ_CP016537.2"/>
</dbReference>
<dbReference type="EMBL" id="CP016537">
    <property type="protein sequence ID" value="ANU12550.1"/>
    <property type="molecule type" value="Genomic_DNA"/>
</dbReference>
<reference evidence="2" key="2">
    <citation type="submission" date="2016-10" db="EMBL/GenBank/DDBJ databases">
        <authorList>
            <person name="See-Too W.S."/>
        </authorList>
    </citation>
    <scope>NUCLEOTIDE SEQUENCE [LARGE SCALE GENOMIC DNA]</scope>
    <source>
        <strain evidence="2">DSM 24743</strain>
    </source>
</reference>
<dbReference type="AlphaFoldDB" id="A0A1C7DLU2"/>
<gene>
    <name evidence="1" type="ORF">BBI08_01175</name>
</gene>
<dbReference type="STRING" id="1215089.BBI08_01175"/>
<protein>
    <recommendedName>
        <fullName evidence="3">Phage shock protein A</fullName>
    </recommendedName>
</protein>
<evidence type="ECO:0000313" key="2">
    <source>
        <dbReference type="Proteomes" id="UP000092687"/>
    </source>
</evidence>
<dbReference type="Proteomes" id="UP000092687">
    <property type="component" value="Chromosome"/>
</dbReference>
<name>A0A1C7DLU2_9BACL</name>
<accession>A0A1C7DLU2</accession>
<organism evidence="1 2">
    <name type="scientific">Planococcus halocryophilus</name>
    <dbReference type="NCBI Taxonomy" id="1215089"/>
    <lineage>
        <taxon>Bacteria</taxon>
        <taxon>Bacillati</taxon>
        <taxon>Bacillota</taxon>
        <taxon>Bacilli</taxon>
        <taxon>Bacillales</taxon>
        <taxon>Caryophanaceae</taxon>
        <taxon>Planococcus</taxon>
    </lineage>
</organism>
<dbReference type="OrthoDB" id="9936518at2"/>
<sequence>MSIIIQKLKQVRTYFSTAKKHERKQVKAFQRIDALKALLIKTVRGYDSKIQELDASHSKALLSYNKQYQAYQNTLSDIRKGLEPDTAKKDAEEALQPFEQIVIEAGEELSTATEYKRQDVLELVQSIKDEEIEYLTAQASAINQEAQEAMILKQRYLDKLQRIADRYGNVMGLEKLMAEASGSVGVHHEMKLSKVISELTKDAPLQSKDISLDIASVTSALR</sequence>
<keyword evidence="2" id="KW-1185">Reference proteome</keyword>
<evidence type="ECO:0008006" key="3">
    <source>
        <dbReference type="Google" id="ProtNLM"/>
    </source>
</evidence>
<evidence type="ECO:0000313" key="1">
    <source>
        <dbReference type="EMBL" id="ANU12550.1"/>
    </source>
</evidence>